<keyword evidence="1" id="KW-0808">Transferase</keyword>
<reference evidence="1" key="1">
    <citation type="submission" date="2019-09" db="EMBL/GenBank/DDBJ databases">
        <authorList>
            <person name="Ashton P.M."/>
            <person name="Dallman T."/>
            <person name="Nair S."/>
            <person name="De Pinna E."/>
            <person name="Peters T."/>
            <person name="Grant K."/>
        </authorList>
    </citation>
    <scope>NUCLEOTIDE SEQUENCE</scope>
    <source>
        <strain evidence="1">149183</strain>
    </source>
</reference>
<dbReference type="AlphaFoldDB" id="A0A6C7TN93"/>
<dbReference type="EMBL" id="AAKFQD010000079">
    <property type="protein sequence ID" value="ECR3230791.1"/>
    <property type="molecule type" value="Genomic_DNA"/>
</dbReference>
<proteinExistence type="predicted"/>
<feature type="non-terminal residue" evidence="1">
    <location>
        <position position="1"/>
    </location>
</feature>
<protein>
    <submittedName>
        <fullName evidence="1">Sugar transferase</fullName>
    </submittedName>
</protein>
<organism evidence="1">
    <name type="scientific">Campylobacter coli</name>
    <dbReference type="NCBI Taxonomy" id="195"/>
    <lineage>
        <taxon>Bacteria</taxon>
        <taxon>Pseudomonadati</taxon>
        <taxon>Campylobacterota</taxon>
        <taxon>Epsilonproteobacteria</taxon>
        <taxon>Campylobacterales</taxon>
        <taxon>Campylobacteraceae</taxon>
        <taxon>Campylobacter</taxon>
    </lineage>
</organism>
<evidence type="ECO:0000313" key="1">
    <source>
        <dbReference type="EMBL" id="ECR3230791.1"/>
    </source>
</evidence>
<dbReference type="GO" id="GO:0016740">
    <property type="term" value="F:transferase activity"/>
    <property type="evidence" value="ECO:0007669"/>
    <property type="project" value="UniProtKB-KW"/>
</dbReference>
<accession>A0A6C7TN93</accession>
<gene>
    <name evidence="1" type="ORF">F1P34_07840</name>
</gene>
<name>A0A6C7TN93_CAMCO</name>
<comment type="caution">
    <text evidence="1">The sequence shown here is derived from an EMBL/GenBank/DDBJ whole genome shotgun (WGS) entry which is preliminary data.</text>
</comment>
<sequence length="186" mass="22946">YKIFKNYLCVYFESGILPDSWLFYKDTNELYDRKYWDIDLDKLQIKEIQAYITSLKFEEKKKILTFIQKLGFDKDDDLYKIIFYLKNELYSFAKNDSFYQIIFDKKKMLILGNYDKEYFSLKSFVYKPYLYEIKRMSFFSKILEFSGLNFLLSLFSQTKFYRLMRKLFFNPSDFFKDLRIKRNANV</sequence>